<proteinExistence type="inferred from homology"/>
<feature type="domain" description="Disease resistance N-terminal" evidence="6">
    <location>
        <begin position="29"/>
        <end position="91"/>
    </location>
</feature>
<keyword evidence="5" id="KW-0611">Plant defense</keyword>
<dbReference type="Pfam" id="PF18052">
    <property type="entry name" value="Rx_N"/>
    <property type="match status" value="1"/>
</dbReference>
<evidence type="ECO:0000259" key="6">
    <source>
        <dbReference type="Pfam" id="PF18052"/>
    </source>
</evidence>
<reference evidence="7" key="2">
    <citation type="submission" date="2018-05" db="EMBL/GenBank/DDBJ databases">
        <title>OmerRS3 (Oryza meridionalis Reference Sequence Version 3).</title>
        <authorList>
            <person name="Zhang J."/>
            <person name="Kudrna D."/>
            <person name="Lee S."/>
            <person name="Talag J."/>
            <person name="Welchert J."/>
            <person name="Wing R.A."/>
        </authorList>
    </citation>
    <scope>NUCLEOTIDE SEQUENCE [LARGE SCALE GENOMIC DNA]</scope>
    <source>
        <strain evidence="7">cv. OR44</strain>
    </source>
</reference>
<dbReference type="STRING" id="40149.A0A0E0E3E0"/>
<dbReference type="InterPro" id="IPR041118">
    <property type="entry name" value="Rx_N"/>
</dbReference>
<keyword evidence="4" id="KW-0547">Nucleotide-binding</keyword>
<keyword evidence="2" id="KW-0433">Leucine-rich repeat</keyword>
<evidence type="ECO:0000256" key="1">
    <source>
        <dbReference type="ARBA" id="ARBA00008894"/>
    </source>
</evidence>
<evidence type="ECO:0000313" key="7">
    <source>
        <dbReference type="EnsemblPlants" id="OMERI06G20270.1"/>
    </source>
</evidence>
<protein>
    <recommendedName>
        <fullName evidence="6">Disease resistance N-terminal domain-containing protein</fullName>
    </recommendedName>
</protein>
<dbReference type="Gramene" id="OMERI06G20270.1">
    <property type="protein sequence ID" value="OMERI06G20270.1"/>
    <property type="gene ID" value="OMERI06G20270"/>
</dbReference>
<evidence type="ECO:0000256" key="4">
    <source>
        <dbReference type="ARBA" id="ARBA00022741"/>
    </source>
</evidence>
<dbReference type="HOGENOM" id="CLU_167826_0_0_1"/>
<dbReference type="GO" id="GO:0006952">
    <property type="term" value="P:defense response"/>
    <property type="evidence" value="ECO:0007669"/>
    <property type="project" value="UniProtKB-KW"/>
</dbReference>
<dbReference type="Proteomes" id="UP000008021">
    <property type="component" value="Chromosome 6"/>
</dbReference>
<keyword evidence="8" id="KW-1185">Reference proteome</keyword>
<name>A0A0E0E3E0_9ORYZ</name>
<dbReference type="AlphaFoldDB" id="A0A0E0E3E0"/>
<organism evidence="7">
    <name type="scientific">Oryza meridionalis</name>
    <dbReference type="NCBI Taxonomy" id="40149"/>
    <lineage>
        <taxon>Eukaryota</taxon>
        <taxon>Viridiplantae</taxon>
        <taxon>Streptophyta</taxon>
        <taxon>Embryophyta</taxon>
        <taxon>Tracheophyta</taxon>
        <taxon>Spermatophyta</taxon>
        <taxon>Magnoliopsida</taxon>
        <taxon>Liliopsida</taxon>
        <taxon>Poales</taxon>
        <taxon>Poaceae</taxon>
        <taxon>BOP clade</taxon>
        <taxon>Oryzoideae</taxon>
        <taxon>Oryzeae</taxon>
        <taxon>Oryzinae</taxon>
        <taxon>Oryza</taxon>
    </lineage>
</organism>
<evidence type="ECO:0000256" key="3">
    <source>
        <dbReference type="ARBA" id="ARBA00022737"/>
    </source>
</evidence>
<accession>A0A0E0E3E0</accession>
<evidence type="ECO:0000313" key="8">
    <source>
        <dbReference type="Proteomes" id="UP000008021"/>
    </source>
</evidence>
<dbReference type="GO" id="GO:0000166">
    <property type="term" value="F:nucleotide binding"/>
    <property type="evidence" value="ECO:0007669"/>
    <property type="project" value="UniProtKB-KW"/>
</dbReference>
<evidence type="ECO:0000256" key="5">
    <source>
        <dbReference type="ARBA" id="ARBA00022821"/>
    </source>
</evidence>
<dbReference type="EnsemblPlants" id="OMERI06G20270.1">
    <property type="protein sequence ID" value="OMERI06G20270.1"/>
    <property type="gene ID" value="OMERI06G20270"/>
</dbReference>
<keyword evidence="3" id="KW-0677">Repeat</keyword>
<sequence>MESVAVNAARWVVSKALSPLSGGFVDAWVASKELGPNVGAVKMELLYAQGMLDNARGTGGREARSPALRQLLLELRGLAHDAENVLDELDYFRI</sequence>
<reference evidence="7" key="1">
    <citation type="submission" date="2015-04" db="UniProtKB">
        <authorList>
            <consortium name="EnsemblPlants"/>
        </authorList>
    </citation>
    <scope>IDENTIFICATION</scope>
</reference>
<evidence type="ECO:0000256" key="2">
    <source>
        <dbReference type="ARBA" id="ARBA00022614"/>
    </source>
</evidence>
<comment type="similarity">
    <text evidence="1">Belongs to the disease resistance NB-LRR family.</text>
</comment>